<organism evidence="3 4">
    <name type="scientific">Priestia megaterium</name>
    <name type="common">Bacillus megaterium</name>
    <dbReference type="NCBI Taxonomy" id="1404"/>
    <lineage>
        <taxon>Bacteria</taxon>
        <taxon>Bacillati</taxon>
        <taxon>Bacillota</taxon>
        <taxon>Bacilli</taxon>
        <taxon>Bacillales</taxon>
        <taxon>Bacillaceae</taxon>
        <taxon>Priestia</taxon>
    </lineage>
</organism>
<dbReference type="InterPro" id="IPR002481">
    <property type="entry name" value="FUR"/>
</dbReference>
<dbReference type="RefSeq" id="WP_171779299.1">
    <property type="nucleotide sequence ID" value="NZ_CP045276.1"/>
</dbReference>
<proteinExistence type="predicted"/>
<dbReference type="InterPro" id="IPR036388">
    <property type="entry name" value="WH-like_DNA-bd_sf"/>
</dbReference>
<evidence type="ECO:0008006" key="5">
    <source>
        <dbReference type="Google" id="ProtNLM"/>
    </source>
</evidence>
<dbReference type="Proteomes" id="UP000501076">
    <property type="component" value="Plasmid pFDU301D"/>
</dbReference>
<dbReference type="GO" id="GO:0000976">
    <property type="term" value="F:transcription cis-regulatory region binding"/>
    <property type="evidence" value="ECO:0007669"/>
    <property type="project" value="TreeGrafter"/>
</dbReference>
<evidence type="ECO:0000313" key="3">
    <source>
        <dbReference type="EMBL" id="QJX81327.1"/>
    </source>
</evidence>
<comment type="subcellular location">
    <subcellularLocation>
        <location evidence="1">Cytoplasm</location>
    </subcellularLocation>
</comment>
<dbReference type="AlphaFoldDB" id="A0A6M6E9X3"/>
<evidence type="ECO:0000256" key="2">
    <source>
        <dbReference type="ARBA" id="ARBA00022490"/>
    </source>
</evidence>
<dbReference type="Gene3D" id="1.10.10.10">
    <property type="entry name" value="Winged helix-like DNA-binding domain superfamily/Winged helix DNA-binding domain"/>
    <property type="match status" value="1"/>
</dbReference>
<evidence type="ECO:0000313" key="4">
    <source>
        <dbReference type="Proteomes" id="UP000501076"/>
    </source>
</evidence>
<dbReference type="EMBL" id="CP045276">
    <property type="protein sequence ID" value="QJX81327.1"/>
    <property type="molecule type" value="Genomic_DNA"/>
</dbReference>
<dbReference type="PANTHER" id="PTHR33202">
    <property type="entry name" value="ZINC UPTAKE REGULATION PROTEIN"/>
    <property type="match status" value="1"/>
</dbReference>
<dbReference type="GO" id="GO:1900376">
    <property type="term" value="P:regulation of secondary metabolite biosynthetic process"/>
    <property type="evidence" value="ECO:0007669"/>
    <property type="project" value="TreeGrafter"/>
</dbReference>
<name>A0A6M6E9X3_PRIMG</name>
<dbReference type="GO" id="GO:0008270">
    <property type="term" value="F:zinc ion binding"/>
    <property type="evidence" value="ECO:0007669"/>
    <property type="project" value="TreeGrafter"/>
</dbReference>
<dbReference type="GO" id="GO:0045892">
    <property type="term" value="P:negative regulation of DNA-templated transcription"/>
    <property type="evidence" value="ECO:0007669"/>
    <property type="project" value="TreeGrafter"/>
</dbReference>
<geneLocation type="plasmid" evidence="4">
    <name>pfdu301d</name>
</geneLocation>
<keyword evidence="3" id="KW-0614">Plasmid</keyword>
<gene>
    <name evidence="3" type="ORF">FDZ14_35040</name>
</gene>
<keyword evidence="2" id="KW-0963">Cytoplasm</keyword>
<dbReference type="GO" id="GO:0003700">
    <property type="term" value="F:DNA-binding transcription factor activity"/>
    <property type="evidence" value="ECO:0007669"/>
    <property type="project" value="InterPro"/>
</dbReference>
<dbReference type="SUPFAM" id="SSF46785">
    <property type="entry name" value="Winged helix' DNA-binding domain"/>
    <property type="match status" value="1"/>
</dbReference>
<reference evidence="3 4" key="1">
    <citation type="submission" date="2019-10" db="EMBL/GenBank/DDBJ databases">
        <title>Complete genome sequences for adaption low water activity.</title>
        <authorList>
            <person name="Zhao L."/>
            <person name="Zhong J."/>
        </authorList>
    </citation>
    <scope>NUCLEOTIDE SEQUENCE [LARGE SCALE GENOMIC DNA]</scope>
    <source>
        <strain evidence="3 4">FDU301</strain>
        <plasmid evidence="4">pfdu301d</plasmid>
    </source>
</reference>
<evidence type="ECO:0000256" key="1">
    <source>
        <dbReference type="ARBA" id="ARBA00004496"/>
    </source>
</evidence>
<dbReference type="InterPro" id="IPR036390">
    <property type="entry name" value="WH_DNA-bd_sf"/>
</dbReference>
<accession>A0A6M6E9X3</accession>
<dbReference type="Pfam" id="PF01475">
    <property type="entry name" value="FUR"/>
    <property type="match status" value="1"/>
</dbReference>
<dbReference type="PANTHER" id="PTHR33202:SF1">
    <property type="entry name" value="FERRIC UPTAKE REGULATION PROTEIN"/>
    <property type="match status" value="1"/>
</dbReference>
<dbReference type="GO" id="GO:0005737">
    <property type="term" value="C:cytoplasm"/>
    <property type="evidence" value="ECO:0007669"/>
    <property type="project" value="UniProtKB-SubCell"/>
</dbReference>
<sequence length="90" mass="10758">MTQEDYLFYLRKKNYTITSQRKILINYFYNNREKAVSAKKIISNLKKTNKKISFDTIYKNLNLFVNIQILECEKIDGEKHFNLGNPIFKG</sequence>
<protein>
    <recommendedName>
        <fullName evidence="5">Ferric uptake regulator family protein</fullName>
    </recommendedName>
</protein>